<dbReference type="OrthoDB" id="1068986at2"/>
<proteinExistence type="predicted"/>
<evidence type="ECO:0000313" key="2">
    <source>
        <dbReference type="EMBL" id="PXY03018.1"/>
    </source>
</evidence>
<dbReference type="AlphaFoldDB" id="A0A2V4A3D7"/>
<dbReference type="InterPro" id="IPR005901">
    <property type="entry name" value="GLPGLI"/>
</dbReference>
<accession>A0A2V4A3D7</accession>
<evidence type="ECO:0000256" key="1">
    <source>
        <dbReference type="SAM" id="SignalP"/>
    </source>
</evidence>
<keyword evidence="3" id="KW-1185">Reference proteome</keyword>
<dbReference type="RefSeq" id="WP_110359175.1">
    <property type="nucleotide sequence ID" value="NZ_QFLI01000001.1"/>
</dbReference>
<feature type="signal peptide" evidence="1">
    <location>
        <begin position="1"/>
        <end position="20"/>
    </location>
</feature>
<feature type="chain" id="PRO_5016021069" evidence="1">
    <location>
        <begin position="21"/>
        <end position="280"/>
    </location>
</feature>
<comment type="caution">
    <text evidence="2">The sequence shown here is derived from an EMBL/GenBank/DDBJ whole genome shotgun (WGS) entry which is preliminary data.</text>
</comment>
<keyword evidence="1" id="KW-0732">Signal</keyword>
<dbReference type="Pfam" id="PF09697">
    <property type="entry name" value="Porph_ging"/>
    <property type="match status" value="1"/>
</dbReference>
<reference evidence="2 3" key="1">
    <citation type="submission" date="2018-05" db="EMBL/GenBank/DDBJ databases">
        <title>Marinifilum breve JC075T sp. nov., a marine bacterium isolated from Yongle Blue Hole in the South China Sea.</title>
        <authorList>
            <person name="Fu T."/>
        </authorList>
    </citation>
    <scope>NUCLEOTIDE SEQUENCE [LARGE SCALE GENOMIC DNA]</scope>
    <source>
        <strain evidence="2 3">JC075</strain>
    </source>
</reference>
<evidence type="ECO:0000313" key="3">
    <source>
        <dbReference type="Proteomes" id="UP000248079"/>
    </source>
</evidence>
<dbReference type="Proteomes" id="UP000248079">
    <property type="component" value="Unassembled WGS sequence"/>
</dbReference>
<gene>
    <name evidence="2" type="ORF">DF185_02700</name>
</gene>
<organism evidence="2 3">
    <name type="scientific">Marinifilum breve</name>
    <dbReference type="NCBI Taxonomy" id="2184082"/>
    <lineage>
        <taxon>Bacteria</taxon>
        <taxon>Pseudomonadati</taxon>
        <taxon>Bacteroidota</taxon>
        <taxon>Bacteroidia</taxon>
        <taxon>Marinilabiliales</taxon>
        <taxon>Marinifilaceae</taxon>
    </lineage>
</organism>
<dbReference type="NCBIfam" id="TIGR01200">
    <property type="entry name" value="GLPGLI"/>
    <property type="match status" value="1"/>
</dbReference>
<dbReference type="EMBL" id="QFLI01000001">
    <property type="protein sequence ID" value="PXY03018.1"/>
    <property type="molecule type" value="Genomic_DNA"/>
</dbReference>
<sequence length="280" mass="32443">MKKYVFAFACFLVFGNCLFAQDFQGKAYYESKTTINMDFWGRQIPEDRKKMILERMKQMSERTYILSFNRTESVYKQEEKLEQPGMGQGRGGMRMGMMMGAGGEDYYKNVKAGKYAVSKDLFGKIFLVNDSLPKLQWQMQAETKKIGNYTAYKATAVKHVSEPNMRAVFQRRGRGVQTDSKEPEMIEKEVEIVAWYCPEIPVNQGPGEYWGLPGLIMELNDGRTSILCSKIVINPKEKIDIKEPNKGKEVSQAEYDEISRKKMKEMRENFRSMRPGGRRR</sequence>
<name>A0A2V4A3D7_9BACT</name>
<protein>
    <submittedName>
        <fullName evidence="2">GLPGLI family protein</fullName>
    </submittedName>
</protein>